<reference evidence="2" key="1">
    <citation type="submission" date="2020-12" db="EMBL/GenBank/DDBJ databases">
        <title>Metabolic potential, ecology and presence of endohyphal bacteria is reflected in genomic diversity of Mucoromycotina.</title>
        <authorList>
            <person name="Muszewska A."/>
            <person name="Okrasinska A."/>
            <person name="Steczkiewicz K."/>
            <person name="Drgas O."/>
            <person name="Orlowska M."/>
            <person name="Perlinska-Lenart U."/>
            <person name="Aleksandrzak-Piekarczyk T."/>
            <person name="Szatraj K."/>
            <person name="Zielenkiewicz U."/>
            <person name="Pilsyk S."/>
            <person name="Malc E."/>
            <person name="Mieczkowski P."/>
            <person name="Kruszewska J.S."/>
            <person name="Biernat P."/>
            <person name="Pawlowska J."/>
        </authorList>
    </citation>
    <scope>NUCLEOTIDE SEQUENCE</scope>
    <source>
        <strain evidence="2">WA0000067209</strain>
    </source>
</reference>
<accession>A0A8H7UGK3</accession>
<protein>
    <submittedName>
        <fullName evidence="2">Uncharacterized protein</fullName>
    </submittedName>
</protein>
<evidence type="ECO:0000256" key="1">
    <source>
        <dbReference type="SAM" id="MobiDB-lite"/>
    </source>
</evidence>
<dbReference type="PANTHER" id="PTHR38645">
    <property type="entry name" value="CHROMOSOME 9, WHOLE GENOME SHOTGUN SEQUENCE"/>
    <property type="match status" value="1"/>
</dbReference>
<evidence type="ECO:0000313" key="3">
    <source>
        <dbReference type="Proteomes" id="UP000654370"/>
    </source>
</evidence>
<dbReference type="Proteomes" id="UP000654370">
    <property type="component" value="Unassembled WGS sequence"/>
</dbReference>
<gene>
    <name evidence="2" type="ORF">INT43_001958</name>
</gene>
<name>A0A8H7UGK3_MORIS</name>
<proteinExistence type="predicted"/>
<dbReference type="PANTHER" id="PTHR38645:SF1">
    <property type="entry name" value="YALI0F12243P"/>
    <property type="match status" value="1"/>
</dbReference>
<dbReference type="AlphaFoldDB" id="A0A8H7UGK3"/>
<feature type="compositionally biased region" description="Low complexity" evidence="1">
    <location>
        <begin position="148"/>
        <end position="170"/>
    </location>
</feature>
<dbReference type="OrthoDB" id="21418at2759"/>
<organism evidence="2 3">
    <name type="scientific">Mortierella isabellina</name>
    <name type="common">Filamentous fungus</name>
    <name type="synonym">Umbelopsis isabellina</name>
    <dbReference type="NCBI Taxonomy" id="91625"/>
    <lineage>
        <taxon>Eukaryota</taxon>
        <taxon>Fungi</taxon>
        <taxon>Fungi incertae sedis</taxon>
        <taxon>Mucoromycota</taxon>
        <taxon>Mucoromycotina</taxon>
        <taxon>Umbelopsidomycetes</taxon>
        <taxon>Umbelopsidales</taxon>
        <taxon>Umbelopsidaceae</taxon>
        <taxon>Umbelopsis</taxon>
    </lineage>
</organism>
<comment type="caution">
    <text evidence="2">The sequence shown here is derived from an EMBL/GenBank/DDBJ whole genome shotgun (WGS) entry which is preliminary data.</text>
</comment>
<keyword evidence="3" id="KW-1185">Reference proteome</keyword>
<dbReference type="EMBL" id="JAEPQZ010000007">
    <property type="protein sequence ID" value="KAG2179108.1"/>
    <property type="molecule type" value="Genomic_DNA"/>
</dbReference>
<feature type="region of interest" description="Disordered" evidence="1">
    <location>
        <begin position="118"/>
        <end position="181"/>
    </location>
</feature>
<evidence type="ECO:0000313" key="2">
    <source>
        <dbReference type="EMBL" id="KAG2179108.1"/>
    </source>
</evidence>
<sequence>MPDQHNYSQEQSNILDSYESTENALMDSFKAAALKVTTLYKDSLVQNRKAFAAGYQQALQDLYGFISSHPGVSVRNQQHEQMCAPTEQGLVPVEDLLNFARSKNAQLTYEVRGSSPLVEEQMQQEPASTANPNNAPNIPQQRFESARAPAQPTANQPPTQFFTPGSEQPQPTEPAQPPTASAAVKNAFHPFQIDPNTQFTFSVPSDAGNMRPPYADSLNMSVDNNQDVVMDGLKRRIATPEFTFMGRPFNINIDNSHEPPFKRVRPRRDD</sequence>
<feature type="compositionally biased region" description="Low complexity" evidence="1">
    <location>
        <begin position="126"/>
        <end position="139"/>
    </location>
</feature>